<reference evidence="2" key="1">
    <citation type="submission" date="2022-12" db="EMBL/GenBank/DDBJ databases">
        <title>Reference genome sequencing for broad-spectrum identification of bacterial and archaeal isolates by mass spectrometry.</title>
        <authorList>
            <person name="Sekiguchi Y."/>
            <person name="Tourlousse D.M."/>
        </authorList>
    </citation>
    <scope>NUCLEOTIDE SEQUENCE</scope>
    <source>
        <strain evidence="2">14</strain>
    </source>
</reference>
<protein>
    <recommendedName>
        <fullName evidence="4">Carnitine dehydratase</fullName>
    </recommendedName>
</protein>
<organism evidence="2 3">
    <name type="scientific">Agromyces rhizosphaerae</name>
    <dbReference type="NCBI Taxonomy" id="88374"/>
    <lineage>
        <taxon>Bacteria</taxon>
        <taxon>Bacillati</taxon>
        <taxon>Actinomycetota</taxon>
        <taxon>Actinomycetes</taxon>
        <taxon>Micrococcales</taxon>
        <taxon>Microbacteriaceae</taxon>
        <taxon>Agromyces</taxon>
    </lineage>
</organism>
<dbReference type="EMBL" id="BSDP01000001">
    <property type="protein sequence ID" value="GLI25759.1"/>
    <property type="molecule type" value="Genomic_DNA"/>
</dbReference>
<feature type="region of interest" description="Disordered" evidence="1">
    <location>
        <begin position="468"/>
        <end position="544"/>
    </location>
</feature>
<name>A0A9W6CRZ9_9MICO</name>
<dbReference type="InterPro" id="IPR003673">
    <property type="entry name" value="CoA-Trfase_fam_III"/>
</dbReference>
<dbReference type="GO" id="GO:0003824">
    <property type="term" value="F:catalytic activity"/>
    <property type="evidence" value="ECO:0007669"/>
    <property type="project" value="InterPro"/>
</dbReference>
<feature type="compositionally biased region" description="Basic and acidic residues" evidence="1">
    <location>
        <begin position="532"/>
        <end position="544"/>
    </location>
</feature>
<proteinExistence type="predicted"/>
<dbReference type="RefSeq" id="WP_281881719.1">
    <property type="nucleotide sequence ID" value="NZ_BSDP01000001.1"/>
</dbReference>
<dbReference type="SUPFAM" id="SSF89796">
    <property type="entry name" value="CoA-transferase family III (CaiB/BaiF)"/>
    <property type="match status" value="2"/>
</dbReference>
<comment type="caution">
    <text evidence="2">The sequence shown here is derived from an EMBL/GenBank/DDBJ whole genome shotgun (WGS) entry which is preliminary data.</text>
</comment>
<feature type="region of interest" description="Disordered" evidence="1">
    <location>
        <begin position="393"/>
        <end position="420"/>
    </location>
</feature>
<dbReference type="AlphaFoldDB" id="A0A9W6CRZ9"/>
<dbReference type="InterPro" id="IPR050509">
    <property type="entry name" value="CoA-transferase_III"/>
</dbReference>
<evidence type="ECO:0000313" key="3">
    <source>
        <dbReference type="Proteomes" id="UP001144396"/>
    </source>
</evidence>
<accession>A0A9W6CRZ9</accession>
<dbReference type="Gene3D" id="3.40.50.10540">
    <property type="entry name" value="Crotonobetainyl-coa:carnitine coa-transferase, domain 1"/>
    <property type="match status" value="1"/>
</dbReference>
<sequence>MSELRFLRRAWADLGRPVGELDLVDPLPVPALPSRLSTAALATESVAAASLAGAVASVTGTDRPAPRVRLSGPRIAAAVSSEKSFRLDGDPPDVWAPMSGFFRARDGWVRTHGNYPHHAAALRRALGLGADATADDLAEVLAQTDAADASQRVTAAGGLCVAVAPEQPSVDAALAATPLVEVRRLGDAAPRGPLPGAAGAPLAGVRVLDLTRVIAGPICTRTLALFGADVLRIDSPRLPEPEWQHLDSGAGKRSALVDAQTPAGRATLERLLADADVLVTGYRPDAIAGLGLDADDVAARHPGLVVVQLAAWGFEPVDRARRGFDSIVQAASGISRIEGGERPGALPAQVLDHATGYLLAAGAVTALQRQRAGGGSWSVRGSLRRTAAELLQAQRTAEPSPPQPLSAEARARQEVEFTGPPRVRTVLPAAEFEGLPEGWPSAPRAWGSDLPEWTDRGPGSAWFRATRPGCGSDLRGPRDARNVFPCHPKGAEEREGPERPGLPPQAGHSQARSKQVLRAVLEASGRVARRGRREERRPRADRLG</sequence>
<keyword evidence="3" id="KW-1185">Reference proteome</keyword>
<dbReference type="InterPro" id="IPR023606">
    <property type="entry name" value="CoA-Trfase_III_dom_1_sf"/>
</dbReference>
<evidence type="ECO:0000256" key="1">
    <source>
        <dbReference type="SAM" id="MobiDB-lite"/>
    </source>
</evidence>
<evidence type="ECO:0000313" key="2">
    <source>
        <dbReference type="EMBL" id="GLI25759.1"/>
    </source>
</evidence>
<feature type="compositionally biased region" description="Basic and acidic residues" evidence="1">
    <location>
        <begin position="489"/>
        <end position="498"/>
    </location>
</feature>
<evidence type="ECO:0008006" key="4">
    <source>
        <dbReference type="Google" id="ProtNLM"/>
    </source>
</evidence>
<gene>
    <name evidence="2" type="ORF">ARHIZOSPH14_00010</name>
</gene>
<dbReference type="PANTHER" id="PTHR48228">
    <property type="entry name" value="SUCCINYL-COA--D-CITRAMALATE COA-TRANSFERASE"/>
    <property type="match status" value="1"/>
</dbReference>
<dbReference type="Pfam" id="PF02515">
    <property type="entry name" value="CoA_transf_3"/>
    <property type="match status" value="1"/>
</dbReference>
<dbReference type="PANTHER" id="PTHR48228:SF4">
    <property type="entry name" value="BLR3030 PROTEIN"/>
    <property type="match status" value="1"/>
</dbReference>
<dbReference type="Proteomes" id="UP001144396">
    <property type="component" value="Unassembled WGS sequence"/>
</dbReference>